<name>U2XMH8_9PROT</name>
<dbReference type="Pfam" id="PF00288">
    <property type="entry name" value="GHMP_kinases_N"/>
    <property type="match status" value="1"/>
</dbReference>
<dbReference type="Gene3D" id="3.30.230.10">
    <property type="match status" value="1"/>
</dbReference>
<dbReference type="AlphaFoldDB" id="U2XMH8"/>
<dbReference type="GO" id="GO:0050515">
    <property type="term" value="F:4-(cytidine 5'-diphospho)-2-C-methyl-D-erythritol kinase activity"/>
    <property type="evidence" value="ECO:0007669"/>
    <property type="project" value="UniProtKB-UniRule"/>
</dbReference>
<evidence type="ECO:0000313" key="13">
    <source>
        <dbReference type="EMBL" id="ERL46307.1"/>
    </source>
</evidence>
<evidence type="ECO:0000256" key="5">
    <source>
        <dbReference type="ARBA" id="ARBA00022741"/>
    </source>
</evidence>
<evidence type="ECO:0000256" key="1">
    <source>
        <dbReference type="ARBA" id="ARBA00009684"/>
    </source>
</evidence>
<reference evidence="13 14" key="1">
    <citation type="journal article" date="2014" name="FEMS Microbiol. Ecol.">
        <title>Genomic differentiation among two strains of the PS1 clade isolated from geographically separated marine habitats.</title>
        <authorList>
            <person name="Jimenez-Infante F."/>
            <person name="Ngugi D.K."/>
            <person name="Alam I."/>
            <person name="Rashid M."/>
            <person name="Baalawi W."/>
            <person name="Kamau A.A."/>
            <person name="Bajic V.B."/>
            <person name="Stingl U."/>
        </authorList>
    </citation>
    <scope>NUCLEOTIDE SEQUENCE [LARGE SCALE GENOMIC DNA]</scope>
    <source>
        <strain evidence="13 14">RS24</strain>
    </source>
</reference>
<evidence type="ECO:0000256" key="2">
    <source>
        <dbReference type="ARBA" id="ARBA00012052"/>
    </source>
</evidence>
<keyword evidence="5 10" id="KW-0547">Nucleotide-binding</keyword>
<dbReference type="GO" id="GO:0019288">
    <property type="term" value="P:isopentenyl diphosphate biosynthetic process, methylerythritol 4-phosphate pathway"/>
    <property type="evidence" value="ECO:0007669"/>
    <property type="project" value="UniProtKB-UniRule"/>
</dbReference>
<dbReference type="UniPathway" id="UPA00056">
    <property type="reaction ID" value="UER00094"/>
</dbReference>
<dbReference type="NCBIfam" id="TIGR00154">
    <property type="entry name" value="ispE"/>
    <property type="match status" value="1"/>
</dbReference>
<comment type="similarity">
    <text evidence="1 10">Belongs to the GHMP kinase family. IspE subfamily.</text>
</comment>
<keyword evidence="7 10" id="KW-0067">ATP-binding</keyword>
<feature type="active site" evidence="10">
    <location>
        <position position="145"/>
    </location>
</feature>
<dbReference type="NCBIfam" id="NF011202">
    <property type="entry name" value="PRK14608.1"/>
    <property type="match status" value="1"/>
</dbReference>
<evidence type="ECO:0000256" key="9">
    <source>
        <dbReference type="ARBA" id="ARBA00032554"/>
    </source>
</evidence>
<dbReference type="PANTHER" id="PTHR43527">
    <property type="entry name" value="4-DIPHOSPHOCYTIDYL-2-C-METHYL-D-ERYTHRITOL KINASE, CHLOROPLASTIC"/>
    <property type="match status" value="1"/>
</dbReference>
<comment type="catalytic activity">
    <reaction evidence="10">
        <text>4-CDP-2-C-methyl-D-erythritol + ATP = 4-CDP-2-C-methyl-D-erythritol 2-phosphate + ADP + H(+)</text>
        <dbReference type="Rhea" id="RHEA:18437"/>
        <dbReference type="ChEBI" id="CHEBI:15378"/>
        <dbReference type="ChEBI" id="CHEBI:30616"/>
        <dbReference type="ChEBI" id="CHEBI:57823"/>
        <dbReference type="ChEBI" id="CHEBI:57919"/>
        <dbReference type="ChEBI" id="CHEBI:456216"/>
        <dbReference type="EC" id="2.7.1.148"/>
    </reaction>
</comment>
<dbReference type="OrthoDB" id="9809438at2"/>
<evidence type="ECO:0000256" key="4">
    <source>
        <dbReference type="ARBA" id="ARBA00022679"/>
    </source>
</evidence>
<dbReference type="SUPFAM" id="SSF55060">
    <property type="entry name" value="GHMP Kinase, C-terminal domain"/>
    <property type="match status" value="1"/>
</dbReference>
<evidence type="ECO:0000256" key="10">
    <source>
        <dbReference type="HAMAP-Rule" id="MF_00061"/>
    </source>
</evidence>
<keyword evidence="6 10" id="KW-0418">Kinase</keyword>
<evidence type="ECO:0000256" key="3">
    <source>
        <dbReference type="ARBA" id="ARBA00017473"/>
    </source>
</evidence>
<dbReference type="InterPro" id="IPR013750">
    <property type="entry name" value="GHMP_kinase_C_dom"/>
</dbReference>
<comment type="function">
    <text evidence="10">Catalyzes the phosphorylation of the position 2 hydroxy group of 4-diphosphocytidyl-2C-methyl-D-erythritol.</text>
</comment>
<keyword evidence="4 10" id="KW-0808">Transferase</keyword>
<evidence type="ECO:0000259" key="11">
    <source>
        <dbReference type="Pfam" id="PF00288"/>
    </source>
</evidence>
<accession>U2XMH8</accession>
<dbReference type="InterPro" id="IPR006204">
    <property type="entry name" value="GHMP_kinase_N_dom"/>
</dbReference>
<dbReference type="EMBL" id="AWXE01000004">
    <property type="protein sequence ID" value="ERL46307.1"/>
    <property type="molecule type" value="Genomic_DNA"/>
</dbReference>
<feature type="domain" description="GHMP kinase N-terminal" evidence="11">
    <location>
        <begin position="76"/>
        <end position="151"/>
    </location>
</feature>
<evidence type="ECO:0000313" key="14">
    <source>
        <dbReference type="Proteomes" id="UP000016762"/>
    </source>
</evidence>
<feature type="domain" description="GHMP kinase C-terminal" evidence="12">
    <location>
        <begin position="230"/>
        <end position="287"/>
    </location>
</feature>
<dbReference type="PATRIC" id="fig|1397666.3.peg.1194"/>
<dbReference type="STRING" id="1397666.RS24_01305"/>
<dbReference type="PIRSF" id="PIRSF010376">
    <property type="entry name" value="IspE"/>
    <property type="match status" value="1"/>
</dbReference>
<dbReference type="RefSeq" id="WP_021777286.1">
    <property type="nucleotide sequence ID" value="NZ_AWXE01000004.1"/>
</dbReference>
<organism evidence="13 14">
    <name type="scientific">Candidatus Micropelagius thuwalensis</name>
    <dbReference type="NCBI Taxonomy" id="1397666"/>
    <lineage>
        <taxon>Bacteria</taxon>
        <taxon>Pseudomonadati</taxon>
        <taxon>Pseudomonadota</taxon>
        <taxon>Alphaproteobacteria</taxon>
        <taxon>PS1 clade</taxon>
        <taxon>Candidatus Micropelagius</taxon>
    </lineage>
</organism>
<sequence length="299" mass="31818">MTDSFLFSNTANAKINLNLSVLGKMADGYHALDSLVTFAVLGDELSVSSSDELTLSYEGAFASDLKDSFVHESDDFVLKAATALQQESGTSMGAALQLTKSVPLGAGLGGGSADAAACLRLLNSFWKLDWSMEALMTLGANIGSDIPACLMNAPCRMSGRGEHVTKIASLPILFCVLVNPGVHLSTAEIFRKLNTSKIDADKRNTPNEKLPDLTTYEALYNYLQNTGNDLLSPAMEIAPSIGLVLDAISNTGADISAMTGSGSTCFGLFKDEVSARHAKEQLKKLFPDYWVEATALKTD</sequence>
<dbReference type="InterPro" id="IPR036554">
    <property type="entry name" value="GHMP_kinase_C_sf"/>
</dbReference>
<gene>
    <name evidence="10" type="primary">ispE</name>
    <name evidence="13" type="ORF">RS24_01305</name>
</gene>
<dbReference type="GO" id="GO:0016114">
    <property type="term" value="P:terpenoid biosynthetic process"/>
    <property type="evidence" value="ECO:0007669"/>
    <property type="project" value="UniProtKB-UniRule"/>
</dbReference>
<evidence type="ECO:0000259" key="12">
    <source>
        <dbReference type="Pfam" id="PF08544"/>
    </source>
</evidence>
<feature type="active site" evidence="10">
    <location>
        <position position="14"/>
    </location>
</feature>
<dbReference type="GO" id="GO:0005524">
    <property type="term" value="F:ATP binding"/>
    <property type="evidence" value="ECO:0007669"/>
    <property type="project" value="UniProtKB-UniRule"/>
</dbReference>
<comment type="caution">
    <text evidence="13">The sequence shown here is derived from an EMBL/GenBank/DDBJ whole genome shotgun (WGS) entry which is preliminary data.</text>
</comment>
<protein>
    <recommendedName>
        <fullName evidence="3 10">4-diphosphocytidyl-2-C-methyl-D-erythritol kinase</fullName>
        <shortName evidence="10">CMK</shortName>
        <ecNumber evidence="2 10">2.7.1.148</ecNumber>
    </recommendedName>
    <alternativeName>
        <fullName evidence="9 10">4-(cytidine-5'-diphospho)-2-C-methyl-D-erythritol kinase</fullName>
    </alternativeName>
</protein>
<dbReference type="HAMAP" id="MF_00061">
    <property type="entry name" value="IspE"/>
    <property type="match status" value="1"/>
</dbReference>
<dbReference type="InterPro" id="IPR004424">
    <property type="entry name" value="IspE"/>
</dbReference>
<dbReference type="eggNOG" id="COG1947">
    <property type="taxonomic scope" value="Bacteria"/>
</dbReference>
<proteinExistence type="inferred from homology"/>
<evidence type="ECO:0000256" key="8">
    <source>
        <dbReference type="ARBA" id="ARBA00023229"/>
    </source>
</evidence>
<evidence type="ECO:0000256" key="7">
    <source>
        <dbReference type="ARBA" id="ARBA00022840"/>
    </source>
</evidence>
<comment type="pathway">
    <text evidence="10">Isoprenoid biosynthesis; isopentenyl diphosphate biosynthesis via DXP pathway; isopentenyl diphosphate from 1-deoxy-D-xylulose 5-phosphate: step 3/6.</text>
</comment>
<dbReference type="InterPro" id="IPR014721">
    <property type="entry name" value="Ribsml_uS5_D2-typ_fold_subgr"/>
</dbReference>
<dbReference type="InterPro" id="IPR020568">
    <property type="entry name" value="Ribosomal_Su5_D2-typ_SF"/>
</dbReference>
<dbReference type="EC" id="2.7.1.148" evidence="2 10"/>
<dbReference type="Proteomes" id="UP000016762">
    <property type="component" value="Unassembled WGS sequence"/>
</dbReference>
<evidence type="ECO:0000256" key="6">
    <source>
        <dbReference type="ARBA" id="ARBA00022777"/>
    </source>
</evidence>
<keyword evidence="14" id="KW-1185">Reference proteome</keyword>
<dbReference type="Pfam" id="PF08544">
    <property type="entry name" value="GHMP_kinases_C"/>
    <property type="match status" value="1"/>
</dbReference>
<dbReference type="Gene3D" id="3.30.70.890">
    <property type="entry name" value="GHMP kinase, C-terminal domain"/>
    <property type="match status" value="1"/>
</dbReference>
<dbReference type="PANTHER" id="PTHR43527:SF2">
    <property type="entry name" value="4-DIPHOSPHOCYTIDYL-2-C-METHYL-D-ERYTHRITOL KINASE, CHLOROPLASTIC"/>
    <property type="match status" value="1"/>
</dbReference>
<keyword evidence="8 10" id="KW-0414">Isoprene biosynthesis</keyword>
<feature type="binding site" evidence="10">
    <location>
        <begin position="103"/>
        <end position="113"/>
    </location>
    <ligand>
        <name>ATP</name>
        <dbReference type="ChEBI" id="CHEBI:30616"/>
    </ligand>
</feature>
<dbReference type="SUPFAM" id="SSF54211">
    <property type="entry name" value="Ribosomal protein S5 domain 2-like"/>
    <property type="match status" value="1"/>
</dbReference>